<comment type="caution">
    <text evidence="1">The sequence shown here is derived from an EMBL/GenBank/DDBJ whole genome shotgun (WGS) entry which is preliminary data.</text>
</comment>
<gene>
    <name evidence="1" type="ORF">J0695_13680</name>
</gene>
<dbReference type="Proteomes" id="UP000664167">
    <property type="component" value="Unassembled WGS sequence"/>
</dbReference>
<name>A0A939JE96_9ACTN</name>
<proteinExistence type="predicted"/>
<dbReference type="EMBL" id="JAFLRJ010000122">
    <property type="protein sequence ID" value="MBO0512851.1"/>
    <property type="molecule type" value="Genomic_DNA"/>
</dbReference>
<sequence length="635" mass="67713">MAASLPGARNGELPAETDRFVGRMDELAAVAALLEESRGPVTLTGPGGVGKSRLALRAARCARASYPGGVRLVELSALRDPALLPDTVAEVVEQTDLAALLILDTCEHLREACVRMVSELCTANPRLTVLATSRQPLGAPGEQVLVVDPLPPGDAVELFMARAAPDLVRTEAGRSLAAEICSRQDGIPLAIELAAAQLRSVPPVTPPPDRGDRPGRHRTLRTTIGWSHELCTPLERLLWARLSVFAGGWDTESAEFVCHGGPLQGDGVLQLLTALTEKSIVRRESPEPGARYRMLDAVREFGAQWLAELGEQDAVRRSHHDYFRWLARRGDAEWLGPRQRSWSERMGADHANVRIALEHGLAMEGGRSALDMAGSLWFFWYACGHAQEGRRYLERALAGGNDPSPERSLAAWAHALVTLTQDDLDAAEEAGAAFADRLLPLAGASLAVRGEAARSLVPLGGGGGAEFFRLLTLAVRAYLLAGQNAFARAADAADQLRTECEKRGELWMRAWGDYFRGLAELGLGNPAPTVLLARRAVAAKWRLHDVLGTAAAIDLLAAAAARSAEEACAARLLGASSQFWAAAGLPQLGAPETSAFRRACAARLSAVLGTARYASEYAAGRALTPEAAVALAEHG</sequence>
<dbReference type="Gene3D" id="3.40.50.300">
    <property type="entry name" value="P-loop containing nucleotide triphosphate hydrolases"/>
    <property type="match status" value="1"/>
</dbReference>
<dbReference type="SUPFAM" id="SSF52540">
    <property type="entry name" value="P-loop containing nucleoside triphosphate hydrolases"/>
    <property type="match status" value="1"/>
</dbReference>
<accession>A0A939JE96</accession>
<organism evidence="1 2">
    <name type="scientific">Streptomyces beijiangensis</name>
    <dbReference type="NCBI Taxonomy" id="163361"/>
    <lineage>
        <taxon>Bacteria</taxon>
        <taxon>Bacillati</taxon>
        <taxon>Actinomycetota</taxon>
        <taxon>Actinomycetes</taxon>
        <taxon>Kitasatosporales</taxon>
        <taxon>Streptomycetaceae</taxon>
        <taxon>Streptomyces</taxon>
    </lineage>
</organism>
<evidence type="ECO:0000313" key="2">
    <source>
        <dbReference type="Proteomes" id="UP000664167"/>
    </source>
</evidence>
<keyword evidence="2" id="KW-1185">Reference proteome</keyword>
<dbReference type="RefSeq" id="WP_206962284.1">
    <property type="nucleotide sequence ID" value="NZ_BAAAJJ010000002.1"/>
</dbReference>
<dbReference type="AlphaFoldDB" id="A0A939JE96"/>
<reference evidence="1" key="1">
    <citation type="submission" date="2021-03" db="EMBL/GenBank/DDBJ databases">
        <title>Streptomyces poriferae sp. nov., a novel marine sponge-derived Actinobacteria species with anti-MRSA activity.</title>
        <authorList>
            <person name="Sandoval-Powers M."/>
            <person name="Kralova S."/>
            <person name="Nguyen G.-S."/>
            <person name="Fawwal D."/>
            <person name="Degnes K."/>
            <person name="Klinkenberg G."/>
            <person name="Sletta H."/>
            <person name="Wentzel A."/>
            <person name="Liles M.R."/>
        </authorList>
    </citation>
    <scope>NUCLEOTIDE SEQUENCE</scope>
    <source>
        <strain evidence="1">DSM 41794</strain>
    </source>
</reference>
<protein>
    <submittedName>
        <fullName evidence="1">Regulator</fullName>
    </submittedName>
</protein>
<dbReference type="PANTHER" id="PTHR47691:SF3">
    <property type="entry name" value="HTH-TYPE TRANSCRIPTIONAL REGULATOR RV0890C-RELATED"/>
    <property type="match status" value="1"/>
</dbReference>
<dbReference type="InterPro" id="IPR027417">
    <property type="entry name" value="P-loop_NTPase"/>
</dbReference>
<dbReference type="PANTHER" id="PTHR47691">
    <property type="entry name" value="REGULATOR-RELATED"/>
    <property type="match status" value="1"/>
</dbReference>
<evidence type="ECO:0000313" key="1">
    <source>
        <dbReference type="EMBL" id="MBO0512851.1"/>
    </source>
</evidence>